<dbReference type="GO" id="GO:0005525">
    <property type="term" value="F:GTP binding"/>
    <property type="evidence" value="ECO:0007669"/>
    <property type="project" value="UniProtKB-KW"/>
</dbReference>
<dbReference type="Gene3D" id="3.10.20.30">
    <property type="match status" value="1"/>
</dbReference>
<feature type="non-terminal residue" evidence="4">
    <location>
        <position position="1"/>
    </location>
</feature>
<comment type="caution">
    <text evidence="4">The sequence shown here is derived from an EMBL/GenBank/DDBJ whole genome shotgun (WGS) entry which is preliminary data.</text>
</comment>
<name>A0A484H198_SOUCH</name>
<dbReference type="Pfam" id="PF02824">
    <property type="entry name" value="TGS"/>
    <property type="match status" value="1"/>
</dbReference>
<dbReference type="SUPFAM" id="SSF81271">
    <property type="entry name" value="TGS-like"/>
    <property type="match status" value="1"/>
</dbReference>
<evidence type="ECO:0000313" key="4">
    <source>
        <dbReference type="EMBL" id="TEA41401.1"/>
    </source>
</evidence>
<accession>A0A484H198</accession>
<evidence type="ECO:0000256" key="1">
    <source>
        <dbReference type="ARBA" id="ARBA00022741"/>
    </source>
</evidence>
<keyword evidence="5" id="KW-1185">Reference proteome</keyword>
<dbReference type="InterPro" id="IPR012676">
    <property type="entry name" value="TGS-like"/>
</dbReference>
<dbReference type="InterPro" id="IPR012675">
    <property type="entry name" value="Beta-grasp_dom_sf"/>
</dbReference>
<keyword evidence="1" id="KW-0547">Nucleotide-binding</keyword>
<dbReference type="FunFam" id="3.10.20.30:FF:000003">
    <property type="entry name" value="Developmentally-regulated GTP-binding protein 1"/>
    <property type="match status" value="1"/>
</dbReference>
<dbReference type="EMBL" id="QWLN02001426">
    <property type="protein sequence ID" value="TEA41401.1"/>
    <property type="molecule type" value="Genomic_DNA"/>
</dbReference>
<dbReference type="AlphaFoldDB" id="A0A484H198"/>
<evidence type="ECO:0000256" key="2">
    <source>
        <dbReference type="ARBA" id="ARBA00023134"/>
    </source>
</evidence>
<feature type="domain" description="TGS" evidence="3">
    <location>
        <begin position="26"/>
        <end position="98"/>
    </location>
</feature>
<dbReference type="Proteomes" id="UP000295264">
    <property type="component" value="Unassembled WGS sequence"/>
</dbReference>
<evidence type="ECO:0000313" key="5">
    <source>
        <dbReference type="Proteomes" id="UP000295264"/>
    </source>
</evidence>
<proteinExistence type="predicted"/>
<protein>
    <recommendedName>
        <fullName evidence="3">TGS domain-containing protein</fullName>
    </recommendedName>
</protein>
<organism evidence="4 5">
    <name type="scientific">Sousa chinensis</name>
    <name type="common">Indo-pacific humpbacked dolphin</name>
    <name type="synonym">Steno chinensis</name>
    <dbReference type="NCBI Taxonomy" id="103600"/>
    <lineage>
        <taxon>Eukaryota</taxon>
        <taxon>Metazoa</taxon>
        <taxon>Chordata</taxon>
        <taxon>Craniata</taxon>
        <taxon>Vertebrata</taxon>
        <taxon>Euteleostomi</taxon>
        <taxon>Mammalia</taxon>
        <taxon>Eutheria</taxon>
        <taxon>Laurasiatheria</taxon>
        <taxon>Artiodactyla</taxon>
        <taxon>Whippomorpha</taxon>
        <taxon>Cetacea</taxon>
        <taxon>Odontoceti</taxon>
        <taxon>Delphinidae</taxon>
        <taxon>Sousa</taxon>
    </lineage>
</organism>
<gene>
    <name evidence="4" type="ORF">DBR06_SOUSAS7910078</name>
</gene>
<evidence type="ECO:0000259" key="3">
    <source>
        <dbReference type="PROSITE" id="PS51880"/>
    </source>
</evidence>
<dbReference type="InterPro" id="IPR045001">
    <property type="entry name" value="DRG"/>
</dbReference>
<sequence length="99" mass="11598">AAHHRWNFDDLLGKIWDCLKLVEHLHQAQRPVSWPDYTSPVVLPYSGTMVEDFCMKIQKNLIKEFKYTLVWGLSVKHNPQKVGKDHTLEDEDVIQIVTK</sequence>
<dbReference type="InterPro" id="IPR004095">
    <property type="entry name" value="TGS"/>
</dbReference>
<dbReference type="PROSITE" id="PS51880">
    <property type="entry name" value="TGS"/>
    <property type="match status" value="1"/>
</dbReference>
<keyword evidence="2" id="KW-0342">GTP-binding</keyword>
<dbReference type="GO" id="GO:0003924">
    <property type="term" value="F:GTPase activity"/>
    <property type="evidence" value="ECO:0007669"/>
    <property type="project" value="InterPro"/>
</dbReference>
<dbReference type="PANTHER" id="PTHR43127">
    <property type="entry name" value="DEVELOPMENTALLY-REGULATED GTP-BINDING PROTEIN 2"/>
    <property type="match status" value="1"/>
</dbReference>
<reference evidence="4 5" key="1">
    <citation type="journal article" date="2018" name="Genomics">
        <title>Molecular footprints of inshore aquatic adaptation in Indo-Pacific humpback dolphin (Sousa chinensis).</title>
        <authorList>
            <person name="Ming Y."/>
            <person name="Jian J."/>
            <person name="Yu F."/>
            <person name="Yu X."/>
            <person name="Wang J."/>
            <person name="Liu W."/>
        </authorList>
    </citation>
    <scope>NUCLEOTIDE SEQUENCE [LARGE SCALE GENOMIC DNA]</scope>
    <source>
        <strain evidence="4">MY-2018</strain>
        <tissue evidence="4">Skin</tissue>
    </source>
</reference>